<keyword evidence="9" id="KW-0436">Ligase</keyword>
<dbReference type="GO" id="GO:0016020">
    <property type="term" value="C:membrane"/>
    <property type="evidence" value="ECO:0007669"/>
    <property type="project" value="UniProtKB-SubCell"/>
</dbReference>
<dbReference type="AlphaFoldDB" id="A0A9X1VSX7"/>
<dbReference type="InterPro" id="IPR011990">
    <property type="entry name" value="TPR-like_helical_dom_sf"/>
</dbReference>
<feature type="transmembrane region" description="Helical" evidence="7">
    <location>
        <begin position="284"/>
        <end position="303"/>
    </location>
</feature>
<dbReference type="SMART" id="SM00028">
    <property type="entry name" value="TPR"/>
    <property type="match status" value="2"/>
</dbReference>
<dbReference type="PANTHER" id="PTHR37422:SF13">
    <property type="entry name" value="LIPOPOLYSACCHARIDE BIOSYNTHESIS PROTEIN PA4999-RELATED"/>
    <property type="match status" value="1"/>
</dbReference>
<dbReference type="PANTHER" id="PTHR37422">
    <property type="entry name" value="TEICHURONIC ACID BIOSYNTHESIS PROTEIN TUAE"/>
    <property type="match status" value="1"/>
</dbReference>
<dbReference type="InterPro" id="IPR007016">
    <property type="entry name" value="O-antigen_ligase-rel_domated"/>
</dbReference>
<dbReference type="GO" id="GO:0016874">
    <property type="term" value="F:ligase activity"/>
    <property type="evidence" value="ECO:0007669"/>
    <property type="project" value="UniProtKB-KW"/>
</dbReference>
<feature type="transmembrane region" description="Helical" evidence="7">
    <location>
        <begin position="254"/>
        <end position="272"/>
    </location>
</feature>
<dbReference type="InterPro" id="IPR051533">
    <property type="entry name" value="WaaL-like"/>
</dbReference>
<feature type="domain" description="O-antigen ligase-related" evidence="8">
    <location>
        <begin position="241"/>
        <end position="412"/>
    </location>
</feature>
<evidence type="ECO:0000256" key="4">
    <source>
        <dbReference type="ARBA" id="ARBA00023136"/>
    </source>
</evidence>
<dbReference type="InterPro" id="IPR019734">
    <property type="entry name" value="TPR_rpt"/>
</dbReference>
<organism evidence="9 10">
    <name type="scientific">Variovorax terrae</name>
    <dbReference type="NCBI Taxonomy" id="2923278"/>
    <lineage>
        <taxon>Bacteria</taxon>
        <taxon>Pseudomonadati</taxon>
        <taxon>Pseudomonadota</taxon>
        <taxon>Betaproteobacteria</taxon>
        <taxon>Burkholderiales</taxon>
        <taxon>Comamonadaceae</taxon>
        <taxon>Variovorax</taxon>
    </lineage>
</organism>
<gene>
    <name evidence="9" type="ORF">MMF98_08795</name>
</gene>
<dbReference type="Pfam" id="PF04932">
    <property type="entry name" value="Wzy_C"/>
    <property type="match status" value="1"/>
</dbReference>
<evidence type="ECO:0000256" key="3">
    <source>
        <dbReference type="ARBA" id="ARBA00022989"/>
    </source>
</evidence>
<dbReference type="RefSeq" id="WP_243305900.1">
    <property type="nucleotide sequence ID" value="NZ_JALGBI010000001.1"/>
</dbReference>
<evidence type="ECO:0000313" key="10">
    <source>
        <dbReference type="Proteomes" id="UP001139447"/>
    </source>
</evidence>
<evidence type="ECO:0000313" key="9">
    <source>
        <dbReference type="EMBL" id="MCJ0763306.1"/>
    </source>
</evidence>
<feature type="transmembrane region" description="Helical" evidence="7">
    <location>
        <begin position="405"/>
        <end position="425"/>
    </location>
</feature>
<feature type="transmembrane region" description="Helical" evidence="7">
    <location>
        <begin position="55"/>
        <end position="72"/>
    </location>
</feature>
<evidence type="ECO:0000256" key="5">
    <source>
        <dbReference type="PROSITE-ProRule" id="PRU00339"/>
    </source>
</evidence>
<feature type="transmembrane region" description="Helical" evidence="7">
    <location>
        <begin position="207"/>
        <end position="224"/>
    </location>
</feature>
<dbReference type="EMBL" id="JALGBI010000001">
    <property type="protein sequence ID" value="MCJ0763306.1"/>
    <property type="molecule type" value="Genomic_DNA"/>
</dbReference>
<protein>
    <submittedName>
        <fullName evidence="9">O-antigen ligase family protein</fullName>
    </submittedName>
</protein>
<evidence type="ECO:0000256" key="1">
    <source>
        <dbReference type="ARBA" id="ARBA00004141"/>
    </source>
</evidence>
<feature type="transmembrane region" description="Helical" evidence="7">
    <location>
        <begin position="113"/>
        <end position="135"/>
    </location>
</feature>
<keyword evidence="2 7" id="KW-0812">Transmembrane</keyword>
<feature type="transmembrane region" description="Helical" evidence="7">
    <location>
        <begin position="437"/>
        <end position="454"/>
    </location>
</feature>
<keyword evidence="5" id="KW-0802">TPR repeat</keyword>
<dbReference type="SUPFAM" id="SSF48452">
    <property type="entry name" value="TPR-like"/>
    <property type="match status" value="1"/>
</dbReference>
<dbReference type="Proteomes" id="UP001139447">
    <property type="component" value="Unassembled WGS sequence"/>
</dbReference>
<comment type="caution">
    <text evidence="9">The sequence shown here is derived from an EMBL/GenBank/DDBJ whole genome shotgun (WGS) entry which is preliminary data.</text>
</comment>
<feature type="transmembrane region" description="Helical" evidence="7">
    <location>
        <begin position="165"/>
        <end position="187"/>
    </location>
</feature>
<feature type="transmembrane region" description="Helical" evidence="7">
    <location>
        <begin position="84"/>
        <end position="101"/>
    </location>
</feature>
<evidence type="ECO:0000256" key="7">
    <source>
        <dbReference type="SAM" id="Phobius"/>
    </source>
</evidence>
<feature type="repeat" description="TPR" evidence="5">
    <location>
        <begin position="606"/>
        <end position="639"/>
    </location>
</feature>
<feature type="transmembrane region" description="Helical" evidence="7">
    <location>
        <begin position="141"/>
        <end position="158"/>
    </location>
</feature>
<evidence type="ECO:0000256" key="2">
    <source>
        <dbReference type="ARBA" id="ARBA00022692"/>
    </source>
</evidence>
<keyword evidence="3 7" id="KW-1133">Transmembrane helix</keyword>
<feature type="transmembrane region" description="Helical" evidence="7">
    <location>
        <begin position="231"/>
        <end position="248"/>
    </location>
</feature>
<keyword evidence="4 7" id="KW-0472">Membrane</keyword>
<reference evidence="9" key="1">
    <citation type="submission" date="2022-03" db="EMBL/GenBank/DDBJ databases">
        <authorList>
            <person name="Woo C.Y."/>
        </authorList>
    </citation>
    <scope>NUCLEOTIDE SEQUENCE</scope>
    <source>
        <strain evidence="9">CYS-02</strain>
    </source>
</reference>
<name>A0A9X1VSX7_9BURK</name>
<feature type="region of interest" description="Disordered" evidence="6">
    <location>
        <begin position="1"/>
        <end position="25"/>
    </location>
</feature>
<dbReference type="PROSITE" id="PS50005">
    <property type="entry name" value="TPR"/>
    <property type="match status" value="1"/>
</dbReference>
<keyword evidence="10" id="KW-1185">Reference proteome</keyword>
<comment type="subcellular location">
    <subcellularLocation>
        <location evidence="1">Membrane</location>
        <topology evidence="1">Multi-pass membrane protein</topology>
    </subcellularLocation>
</comment>
<sequence length="761" mass="83997">MAKKKRSPSSKPFDTTQAPSPAPAAAPAAQGVKARIAAATRSTLALPAEIGKGDWTAILLALMMFFAPAMGVPHEEMLQDTLKSIIVSLIALVAGLLLFWHQRNRRDALRWHALMWLPLALMAYALGSMVWSHTYLGGVEAIRWFIFSLLLWLGLNTLSRERVPVLAWGIHWGAVVASLWTALQFWIDFRFFPQGPNPASTFVNRNFVAEFVICTIPFSVLLLARSRDSAQLCLLAFTIGFNIVAIMMTGTRSALSAMLVFVFVLPVILYLYRSQLAFPRWDAAKRILVFGVLLATVLGLGMIKTGNAKIIDENTTEHRGLTALERGFSRILSVGQKEEYTVGSFSVRMVMWKATARIIKAHPLSGVGAGAWEVDIPLYQAEGSQLETDYYVHNEILQLLAEYGLVGWLFLLCLLAYLANAAWRTWRNRTPEGQAEAPLRALALLSLLAFLIVSNAGFPWRMASTGAIFALALAVLAASDARLGWRGPFAAGRLDWRPAYSQAMAVAMMLCLALGAYISQQAAECESKIVRAVKLALSVSQSGDPGNPKWDKTRAEMLKLIKEGTDINPHYRKITPMVADELAKWGDWKNAVWIWESVVGSRPYVVAILSNIARGYAQLGQNDKALDYLHRAQKLQPNAPAVGSLEVILLSRTGKEPEALQKVKSHYANNVYDFDMVNAGYVLGVRAKDWPLAVRSMEMRNKDWPAQAPDGWIKIGNIYASTEIKDDAKALEAYKAALAAAADKDKASVRQQIPAAYQPRL</sequence>
<evidence type="ECO:0000256" key="6">
    <source>
        <dbReference type="SAM" id="MobiDB-lite"/>
    </source>
</evidence>
<proteinExistence type="predicted"/>
<evidence type="ECO:0000259" key="8">
    <source>
        <dbReference type="Pfam" id="PF04932"/>
    </source>
</evidence>
<accession>A0A9X1VSX7</accession>
<dbReference type="Gene3D" id="1.25.40.10">
    <property type="entry name" value="Tetratricopeptide repeat domain"/>
    <property type="match status" value="1"/>
</dbReference>